<protein>
    <submittedName>
        <fullName evidence="1">Uncharacterized protein</fullName>
    </submittedName>
</protein>
<reference evidence="1 2" key="2">
    <citation type="journal article" date="2017" name="Genome Biol.">
        <title>New reference genome sequences of hot pepper reveal the massive evolution of plant disease-resistance genes by retroduplication.</title>
        <authorList>
            <person name="Kim S."/>
            <person name="Park J."/>
            <person name="Yeom S.I."/>
            <person name="Kim Y.M."/>
            <person name="Seo E."/>
            <person name="Kim K.T."/>
            <person name="Kim M.S."/>
            <person name="Lee J.M."/>
            <person name="Cheong K."/>
            <person name="Shin H.S."/>
            <person name="Kim S.B."/>
            <person name="Han K."/>
            <person name="Lee J."/>
            <person name="Park M."/>
            <person name="Lee H.A."/>
            <person name="Lee H.Y."/>
            <person name="Lee Y."/>
            <person name="Oh S."/>
            <person name="Lee J.H."/>
            <person name="Choi E."/>
            <person name="Choi E."/>
            <person name="Lee S.E."/>
            <person name="Jeon J."/>
            <person name="Kim H."/>
            <person name="Choi G."/>
            <person name="Song H."/>
            <person name="Lee J."/>
            <person name="Lee S.C."/>
            <person name="Kwon J.K."/>
            <person name="Lee H.Y."/>
            <person name="Koo N."/>
            <person name="Hong Y."/>
            <person name="Kim R.W."/>
            <person name="Kang W.H."/>
            <person name="Huh J.H."/>
            <person name="Kang B.C."/>
            <person name="Yang T.J."/>
            <person name="Lee Y.H."/>
            <person name="Bennetzen J.L."/>
            <person name="Choi D."/>
        </authorList>
    </citation>
    <scope>NUCLEOTIDE SEQUENCE [LARGE SCALE GENOMIC DNA]</scope>
    <source>
        <strain evidence="2">cv. CM334</strain>
    </source>
</reference>
<organism evidence="1 2">
    <name type="scientific">Capsicum annuum</name>
    <name type="common">Capsicum pepper</name>
    <dbReference type="NCBI Taxonomy" id="4072"/>
    <lineage>
        <taxon>Eukaryota</taxon>
        <taxon>Viridiplantae</taxon>
        <taxon>Streptophyta</taxon>
        <taxon>Embryophyta</taxon>
        <taxon>Tracheophyta</taxon>
        <taxon>Spermatophyta</taxon>
        <taxon>Magnoliopsida</taxon>
        <taxon>eudicotyledons</taxon>
        <taxon>Gunneridae</taxon>
        <taxon>Pentapetalae</taxon>
        <taxon>asterids</taxon>
        <taxon>lamiids</taxon>
        <taxon>Solanales</taxon>
        <taxon>Solanaceae</taxon>
        <taxon>Solanoideae</taxon>
        <taxon>Capsiceae</taxon>
        <taxon>Capsicum</taxon>
    </lineage>
</organism>
<evidence type="ECO:0000313" key="1">
    <source>
        <dbReference type="EMBL" id="PHT87055.1"/>
    </source>
</evidence>
<dbReference type="STRING" id="4072.A0A2G2ZYK5"/>
<sequence>MQRDECLLEKLENFVDKDESLSPEECVDSVGFSLLSGSLSMSFKAGLLPLVEYNDKNIFEVRLKEMKSTLTIQLAEEVAISEVIETVKHMSKMPRTVYGALDNPKLTYSGNVKLRASINKISLLSVSVSLPISFCNASNLVPETLHGAHDPEGPQANP</sequence>
<gene>
    <name evidence="1" type="ORF">T459_09161</name>
</gene>
<evidence type="ECO:0000313" key="2">
    <source>
        <dbReference type="Proteomes" id="UP000222542"/>
    </source>
</evidence>
<accession>A0A2G2ZYK5</accession>
<keyword evidence="2" id="KW-1185">Reference proteome</keyword>
<dbReference type="AlphaFoldDB" id="A0A2G2ZYK5"/>
<comment type="caution">
    <text evidence="1">The sequence shown here is derived from an EMBL/GenBank/DDBJ whole genome shotgun (WGS) entry which is preliminary data.</text>
</comment>
<dbReference type="Gramene" id="PHT87055">
    <property type="protein sequence ID" value="PHT87055"/>
    <property type="gene ID" value="T459_09161"/>
</dbReference>
<dbReference type="Proteomes" id="UP000222542">
    <property type="component" value="Unassembled WGS sequence"/>
</dbReference>
<dbReference type="EMBL" id="AYRZ02000003">
    <property type="protein sequence ID" value="PHT87055.1"/>
    <property type="molecule type" value="Genomic_DNA"/>
</dbReference>
<reference evidence="1 2" key="1">
    <citation type="journal article" date="2014" name="Nat. Genet.">
        <title>Genome sequence of the hot pepper provides insights into the evolution of pungency in Capsicum species.</title>
        <authorList>
            <person name="Kim S."/>
            <person name="Park M."/>
            <person name="Yeom S.I."/>
            <person name="Kim Y.M."/>
            <person name="Lee J.M."/>
            <person name="Lee H.A."/>
            <person name="Seo E."/>
            <person name="Choi J."/>
            <person name="Cheong K."/>
            <person name="Kim K.T."/>
            <person name="Jung K."/>
            <person name="Lee G.W."/>
            <person name="Oh S.K."/>
            <person name="Bae C."/>
            <person name="Kim S.B."/>
            <person name="Lee H.Y."/>
            <person name="Kim S.Y."/>
            <person name="Kim M.S."/>
            <person name="Kang B.C."/>
            <person name="Jo Y.D."/>
            <person name="Yang H.B."/>
            <person name="Jeong H.J."/>
            <person name="Kang W.H."/>
            <person name="Kwon J.K."/>
            <person name="Shin C."/>
            <person name="Lim J.Y."/>
            <person name="Park J.H."/>
            <person name="Huh J.H."/>
            <person name="Kim J.S."/>
            <person name="Kim B.D."/>
            <person name="Cohen O."/>
            <person name="Paran I."/>
            <person name="Suh M.C."/>
            <person name="Lee S.B."/>
            <person name="Kim Y.K."/>
            <person name="Shin Y."/>
            <person name="Noh S.J."/>
            <person name="Park J."/>
            <person name="Seo Y.S."/>
            <person name="Kwon S.Y."/>
            <person name="Kim H.A."/>
            <person name="Park J.M."/>
            <person name="Kim H.J."/>
            <person name="Choi S.B."/>
            <person name="Bosland P.W."/>
            <person name="Reeves G."/>
            <person name="Jo S.H."/>
            <person name="Lee B.W."/>
            <person name="Cho H.T."/>
            <person name="Choi H.S."/>
            <person name="Lee M.S."/>
            <person name="Yu Y."/>
            <person name="Do Choi Y."/>
            <person name="Park B.S."/>
            <person name="van Deynze A."/>
            <person name="Ashrafi H."/>
            <person name="Hill T."/>
            <person name="Kim W.T."/>
            <person name="Pai H.S."/>
            <person name="Ahn H.K."/>
            <person name="Yeam I."/>
            <person name="Giovannoni J.J."/>
            <person name="Rose J.K."/>
            <person name="Sorensen I."/>
            <person name="Lee S.J."/>
            <person name="Kim R.W."/>
            <person name="Choi I.Y."/>
            <person name="Choi B.S."/>
            <person name="Lim J.S."/>
            <person name="Lee Y.H."/>
            <person name="Choi D."/>
        </authorList>
    </citation>
    <scope>NUCLEOTIDE SEQUENCE [LARGE SCALE GENOMIC DNA]</scope>
    <source>
        <strain evidence="2">cv. CM334</strain>
    </source>
</reference>
<proteinExistence type="predicted"/>
<name>A0A2G2ZYK5_CAPAN</name>